<name>A0A8S1YKE9_9CILI</name>
<organism evidence="1 2">
    <name type="scientific">Paramecium pentaurelia</name>
    <dbReference type="NCBI Taxonomy" id="43138"/>
    <lineage>
        <taxon>Eukaryota</taxon>
        <taxon>Sar</taxon>
        <taxon>Alveolata</taxon>
        <taxon>Ciliophora</taxon>
        <taxon>Intramacronucleata</taxon>
        <taxon>Oligohymenophorea</taxon>
        <taxon>Peniculida</taxon>
        <taxon>Parameciidae</taxon>
        <taxon>Paramecium</taxon>
    </lineage>
</organism>
<gene>
    <name evidence="1" type="ORF">PPENT_87.1.T2050003</name>
</gene>
<keyword evidence="2" id="KW-1185">Reference proteome</keyword>
<dbReference type="AlphaFoldDB" id="A0A8S1YKE9"/>
<reference evidence="1" key="1">
    <citation type="submission" date="2021-01" db="EMBL/GenBank/DDBJ databases">
        <authorList>
            <consortium name="Genoscope - CEA"/>
            <person name="William W."/>
        </authorList>
    </citation>
    <scope>NUCLEOTIDE SEQUENCE</scope>
</reference>
<comment type="caution">
    <text evidence="1">The sequence shown here is derived from an EMBL/GenBank/DDBJ whole genome shotgun (WGS) entry which is preliminary data.</text>
</comment>
<proteinExistence type="predicted"/>
<dbReference type="EMBL" id="CAJJDO010000205">
    <property type="protein sequence ID" value="CAD8214310.1"/>
    <property type="molecule type" value="Genomic_DNA"/>
</dbReference>
<dbReference type="Proteomes" id="UP000689195">
    <property type="component" value="Unassembled WGS sequence"/>
</dbReference>
<accession>A0A8S1YKE9</accession>
<sequence>MTSGGNHIQENSRIYPRLPLILHLNILYHHIIMIGVQNHHTDYLSKLPLQQEQISIEHSCSSCFLTFAIRIKLFAFQDSSISVITFQQNDVQELQTGTEDRTITFSKNQEFKDATNGSITLNRVKHIKEQSNSGSQN</sequence>
<protein>
    <submittedName>
        <fullName evidence="1">Uncharacterized protein</fullName>
    </submittedName>
</protein>
<evidence type="ECO:0000313" key="2">
    <source>
        <dbReference type="Proteomes" id="UP000689195"/>
    </source>
</evidence>
<evidence type="ECO:0000313" key="1">
    <source>
        <dbReference type="EMBL" id="CAD8214310.1"/>
    </source>
</evidence>